<gene>
    <name evidence="8" type="ORF">SHD_2085</name>
</gene>
<dbReference type="Pfam" id="PF00848">
    <property type="entry name" value="Ring_hydroxyl_A"/>
    <property type="match status" value="1"/>
</dbReference>
<sequence>MITTESLHPVYYYATNTFEQEKFAVFENNWIFVGFRDELSKNNDFITITIGNTPILVQNFNGELSALLNICSHRKAKLQQEKKGNRSLICPYHCWSYKSNGALAGVPQNKTDFGLNETTKKHLSLKKFALERCGELLFVRVSQTGPSLSEFLGPYFSILETISTDFNDHIQEGIYSWKTNWKLACETVLEVYHVAGTHPDTFAKFARAECEIHYFNGHSTGNTPLQEATHKWWNGARKHLKINPHDKFDEYNHFFIYPNLAIGLTNGSLMSLQTYEPVDSVTTLLNFRLRMINPPSEIKSSEALKAAVCMNFTKFNHTILEEDRIVAESCQSNMTCNNTPGLLGKCEDRIRHFHSAWREDINKPTGIIKHV</sequence>
<comment type="cofactor">
    <cofactor evidence="1">
        <name>Fe cation</name>
        <dbReference type="ChEBI" id="CHEBI:24875"/>
    </cofactor>
</comment>
<name>A0ABP2Z3G0_9GAMM</name>
<dbReference type="CDD" id="cd03469">
    <property type="entry name" value="Rieske_RO_Alpha_N"/>
    <property type="match status" value="1"/>
</dbReference>
<dbReference type="PROSITE" id="PS51296">
    <property type="entry name" value="RIESKE"/>
    <property type="match status" value="1"/>
</dbReference>
<dbReference type="InterPro" id="IPR036922">
    <property type="entry name" value="Rieske_2Fe-2S_sf"/>
</dbReference>
<evidence type="ECO:0000313" key="9">
    <source>
        <dbReference type="Proteomes" id="UP000017548"/>
    </source>
</evidence>
<protein>
    <submittedName>
        <fullName evidence="8">Rieske (2fe-2s) domain protein</fullName>
    </submittedName>
</protein>
<dbReference type="PRINTS" id="PR00090">
    <property type="entry name" value="RNGDIOXGNASE"/>
</dbReference>
<keyword evidence="4" id="KW-0560">Oxidoreductase</keyword>
<evidence type="ECO:0000256" key="1">
    <source>
        <dbReference type="ARBA" id="ARBA00001962"/>
    </source>
</evidence>
<dbReference type="CDD" id="cd00680">
    <property type="entry name" value="RHO_alpha_C"/>
    <property type="match status" value="1"/>
</dbReference>
<keyword evidence="2" id="KW-0001">2Fe-2S</keyword>
<accession>A0ABP2Z3G0</accession>
<keyword evidence="6" id="KW-0411">Iron-sulfur</keyword>
<reference evidence="8 9" key="1">
    <citation type="journal article" date="2013" name="Genome Announc.">
        <title>Draft Genome Sequence of Shewanella decolorationis S12, a Dye-Degrading Bacterium Isolated from a Wastewater Treatment Plant.</title>
        <authorList>
            <person name="Xu M."/>
            <person name="Fang Y."/>
            <person name="Liu J."/>
            <person name="Chen X."/>
            <person name="Sun G."/>
            <person name="Guo J."/>
            <person name="Hua Z."/>
            <person name="Tu Q."/>
            <person name="Wu L."/>
            <person name="Zhou J."/>
            <person name="Liu X."/>
        </authorList>
    </citation>
    <scope>NUCLEOTIDE SEQUENCE [LARGE SCALE GENOMIC DNA]</scope>
    <source>
        <strain evidence="8 9">S12</strain>
    </source>
</reference>
<evidence type="ECO:0000256" key="4">
    <source>
        <dbReference type="ARBA" id="ARBA00023002"/>
    </source>
</evidence>
<dbReference type="PANTHER" id="PTHR43756:SF5">
    <property type="entry name" value="CHOLINE MONOOXYGENASE, CHLOROPLASTIC"/>
    <property type="match status" value="1"/>
</dbReference>
<dbReference type="PANTHER" id="PTHR43756">
    <property type="entry name" value="CHOLINE MONOOXYGENASE, CHLOROPLASTIC"/>
    <property type="match status" value="1"/>
</dbReference>
<keyword evidence="5" id="KW-0408">Iron</keyword>
<dbReference type="InterPro" id="IPR017941">
    <property type="entry name" value="Rieske_2Fe-2S"/>
</dbReference>
<dbReference type="SUPFAM" id="SSF50022">
    <property type="entry name" value="ISP domain"/>
    <property type="match status" value="1"/>
</dbReference>
<keyword evidence="3" id="KW-0479">Metal-binding</keyword>
<evidence type="ECO:0000256" key="3">
    <source>
        <dbReference type="ARBA" id="ARBA00022723"/>
    </source>
</evidence>
<dbReference type="Proteomes" id="UP000017548">
    <property type="component" value="Unassembled WGS sequence"/>
</dbReference>
<dbReference type="Gene3D" id="3.90.380.10">
    <property type="entry name" value="Naphthalene 1,2-dioxygenase Alpha Subunit, Chain A, domain 1"/>
    <property type="match status" value="1"/>
</dbReference>
<dbReference type="Pfam" id="PF00355">
    <property type="entry name" value="Rieske"/>
    <property type="match status" value="1"/>
</dbReference>
<dbReference type="EMBL" id="AXZL01000066">
    <property type="protein sequence ID" value="ESE41175.1"/>
    <property type="molecule type" value="Genomic_DNA"/>
</dbReference>
<evidence type="ECO:0000256" key="5">
    <source>
        <dbReference type="ARBA" id="ARBA00023004"/>
    </source>
</evidence>
<dbReference type="Gene3D" id="2.102.10.10">
    <property type="entry name" value="Rieske [2Fe-2S] iron-sulphur domain"/>
    <property type="match status" value="1"/>
</dbReference>
<evidence type="ECO:0000313" key="8">
    <source>
        <dbReference type="EMBL" id="ESE41175.1"/>
    </source>
</evidence>
<evidence type="ECO:0000256" key="2">
    <source>
        <dbReference type="ARBA" id="ARBA00022714"/>
    </source>
</evidence>
<evidence type="ECO:0000259" key="7">
    <source>
        <dbReference type="PROSITE" id="PS51296"/>
    </source>
</evidence>
<proteinExistence type="predicted"/>
<organism evidence="8 9">
    <name type="scientific">Shewanella decolorationis S12</name>
    <dbReference type="NCBI Taxonomy" id="1353536"/>
    <lineage>
        <taxon>Bacteria</taxon>
        <taxon>Pseudomonadati</taxon>
        <taxon>Pseudomonadota</taxon>
        <taxon>Gammaproteobacteria</taxon>
        <taxon>Alteromonadales</taxon>
        <taxon>Shewanellaceae</taxon>
        <taxon>Shewanella</taxon>
    </lineage>
</organism>
<evidence type="ECO:0000256" key="6">
    <source>
        <dbReference type="ARBA" id="ARBA00023014"/>
    </source>
</evidence>
<feature type="domain" description="Rieske" evidence="7">
    <location>
        <begin position="30"/>
        <end position="110"/>
    </location>
</feature>
<dbReference type="InterPro" id="IPR015879">
    <property type="entry name" value="Ring_hydroxy_dOase_asu_C_dom"/>
</dbReference>
<dbReference type="RefSeq" id="WP_023267096.1">
    <property type="nucleotide sequence ID" value="NZ_AXZL01000066.1"/>
</dbReference>
<dbReference type="InterPro" id="IPR001663">
    <property type="entry name" value="Rng_hydr_dOase-A"/>
</dbReference>
<keyword evidence="9" id="KW-1185">Reference proteome</keyword>
<dbReference type="SUPFAM" id="SSF55961">
    <property type="entry name" value="Bet v1-like"/>
    <property type="match status" value="1"/>
</dbReference>
<comment type="caution">
    <text evidence="8">The sequence shown here is derived from an EMBL/GenBank/DDBJ whole genome shotgun (WGS) entry which is preliminary data.</text>
</comment>